<gene>
    <name evidence="2" type="ORF">Phou_039420</name>
</gene>
<dbReference type="InterPro" id="IPR028037">
    <property type="entry name" value="Antitoxin_Rv0909/MT0933"/>
</dbReference>
<dbReference type="EMBL" id="BLPF01000001">
    <property type="protein sequence ID" value="GFJ79762.1"/>
    <property type="molecule type" value="Genomic_DNA"/>
</dbReference>
<sequence>MGIADSFKDKAEQAIDKIGGDRVKQGVEKAGDKVDEMTGGKYSSHIDKGQAAASDYVEKMDDEPNR</sequence>
<name>A0A6V8K3N7_9ACTN</name>
<evidence type="ECO:0000313" key="2">
    <source>
        <dbReference type="EMBL" id="GFJ79762.1"/>
    </source>
</evidence>
<dbReference type="Proteomes" id="UP000482800">
    <property type="component" value="Unassembled WGS sequence"/>
</dbReference>
<feature type="region of interest" description="Disordered" evidence="1">
    <location>
        <begin position="1"/>
        <end position="66"/>
    </location>
</feature>
<feature type="compositionally biased region" description="Basic and acidic residues" evidence="1">
    <location>
        <begin position="56"/>
        <end position="66"/>
    </location>
</feature>
<proteinExistence type="predicted"/>
<comment type="caution">
    <text evidence="2">The sequence shown here is derived from an EMBL/GenBank/DDBJ whole genome shotgun (WGS) entry which is preliminary data.</text>
</comment>
<feature type="compositionally biased region" description="Basic and acidic residues" evidence="1">
    <location>
        <begin position="1"/>
        <end position="48"/>
    </location>
</feature>
<reference evidence="2 3" key="1">
    <citation type="submission" date="2020-03" db="EMBL/GenBank/DDBJ databases">
        <title>Whole genome shotgun sequence of Phytohabitans houttuyneae NBRC 108639.</title>
        <authorList>
            <person name="Komaki H."/>
            <person name="Tamura T."/>
        </authorList>
    </citation>
    <scope>NUCLEOTIDE SEQUENCE [LARGE SCALE GENOMIC DNA]</scope>
    <source>
        <strain evidence="2 3">NBRC 108639</strain>
    </source>
</reference>
<dbReference type="Pfam" id="PF14013">
    <property type="entry name" value="MT0933_antitox"/>
    <property type="match status" value="1"/>
</dbReference>
<evidence type="ECO:0008006" key="4">
    <source>
        <dbReference type="Google" id="ProtNLM"/>
    </source>
</evidence>
<accession>A0A6V8K3N7</accession>
<dbReference type="RefSeq" id="WP_173057269.1">
    <property type="nucleotide sequence ID" value="NZ_BAABGO010000027.1"/>
</dbReference>
<evidence type="ECO:0000256" key="1">
    <source>
        <dbReference type="SAM" id="MobiDB-lite"/>
    </source>
</evidence>
<protein>
    <recommendedName>
        <fullName evidence="4">Kanamycin biosynthetic protein</fullName>
    </recommendedName>
</protein>
<organism evidence="2 3">
    <name type="scientific">Phytohabitans houttuyneae</name>
    <dbReference type="NCBI Taxonomy" id="1076126"/>
    <lineage>
        <taxon>Bacteria</taxon>
        <taxon>Bacillati</taxon>
        <taxon>Actinomycetota</taxon>
        <taxon>Actinomycetes</taxon>
        <taxon>Micromonosporales</taxon>
        <taxon>Micromonosporaceae</taxon>
    </lineage>
</organism>
<dbReference type="AlphaFoldDB" id="A0A6V8K3N7"/>
<evidence type="ECO:0000313" key="3">
    <source>
        <dbReference type="Proteomes" id="UP000482800"/>
    </source>
</evidence>
<keyword evidence="3" id="KW-1185">Reference proteome</keyword>
<reference evidence="2 3" key="2">
    <citation type="submission" date="2020-03" db="EMBL/GenBank/DDBJ databases">
        <authorList>
            <person name="Ichikawa N."/>
            <person name="Kimura A."/>
            <person name="Kitahashi Y."/>
            <person name="Uohara A."/>
        </authorList>
    </citation>
    <scope>NUCLEOTIDE SEQUENCE [LARGE SCALE GENOMIC DNA]</scope>
    <source>
        <strain evidence="2 3">NBRC 108639</strain>
    </source>
</reference>